<dbReference type="RefSeq" id="WP_111524766.1">
    <property type="nucleotide sequence ID" value="NZ_CP032364.1"/>
</dbReference>
<dbReference type="KEGG" id="lua:D4A81_10025"/>
<dbReference type="AlphaFoldDB" id="A0A385Q3I9"/>
<keyword evidence="2" id="KW-1185">Reference proteome</keyword>
<proteinExistence type="predicted"/>
<gene>
    <name evidence="1" type="ORF">D4A81_10025</name>
</gene>
<organism evidence="1 2">
    <name type="scientific">Lachnoanaerobaculum umeaense</name>
    <dbReference type="NCBI Taxonomy" id="617123"/>
    <lineage>
        <taxon>Bacteria</taxon>
        <taxon>Bacillati</taxon>
        <taxon>Bacillota</taxon>
        <taxon>Clostridia</taxon>
        <taxon>Lachnospirales</taxon>
        <taxon>Lachnospiraceae</taxon>
        <taxon>Lachnoanaerobaculum</taxon>
    </lineage>
</organism>
<dbReference type="EMBL" id="CP032364">
    <property type="protein sequence ID" value="AYB00245.1"/>
    <property type="molecule type" value="Genomic_DNA"/>
</dbReference>
<evidence type="ECO:0000313" key="1">
    <source>
        <dbReference type="EMBL" id="AYB00245.1"/>
    </source>
</evidence>
<sequence>MAIVSTPINIEMRLTTLTEMEDALKQIEILKKNNPNQDIKFEIRVAPGTLEKEIQELKKDVNFLMFQSTLFKEFKRAERTSSV</sequence>
<evidence type="ECO:0000313" key="2">
    <source>
        <dbReference type="Proteomes" id="UP000265562"/>
    </source>
</evidence>
<reference evidence="1 2" key="1">
    <citation type="submission" date="2018-09" db="EMBL/GenBank/DDBJ databases">
        <title>Genome sequencing of Lachnoanaerobaculum umeaense DSM 23576.</title>
        <authorList>
            <person name="Kook J.-K."/>
            <person name="Park S.-N."/>
            <person name="Lim Y.K."/>
        </authorList>
    </citation>
    <scope>NUCLEOTIDE SEQUENCE [LARGE SCALE GENOMIC DNA]</scope>
    <source>
        <strain evidence="2">DSM 23576 \ CCUG 58757</strain>
    </source>
</reference>
<name>A0A385Q3I9_9FIRM</name>
<accession>A0A385Q3I9</accession>
<dbReference type="Proteomes" id="UP000265562">
    <property type="component" value="Chromosome"/>
</dbReference>
<protein>
    <submittedName>
        <fullName evidence="1">Uncharacterized protein</fullName>
    </submittedName>
</protein>